<dbReference type="PATRIC" id="fig|280505.15.peg.2534"/>
<sequence>MKKINFYTIGFFLYQTHVALSNLEKRFQKLKRSFEGINYPRTSRTPTFPSYED</sequence>
<reference evidence="1 2" key="1">
    <citation type="journal article" date="2015" name="PLoS Negl. Trop. Dis.">
        <title>Distribution of Plasmids in Distinct Leptospira Pathogenic Species.</title>
        <authorList>
            <person name="Wang Y."/>
            <person name="Zhuang X."/>
            <person name="Zhong Y."/>
            <person name="Zhang C."/>
            <person name="Zhang Y."/>
            <person name="Zeng L."/>
            <person name="Zhu Y."/>
            <person name="He P."/>
            <person name="Dong K."/>
            <person name="Pal U."/>
            <person name="Guo X."/>
            <person name="Qin J."/>
        </authorList>
    </citation>
    <scope>NUCLEOTIDE SEQUENCE [LARGE SCALE GENOMIC DNA]</scope>
    <source>
        <strain evidence="1 2">56604</strain>
    </source>
</reference>
<dbReference type="Proteomes" id="UP000058857">
    <property type="component" value="Chromosome 1"/>
</dbReference>
<organism evidence="1">
    <name type="scientific">Leptospira borgpetersenii serovar Ballum</name>
    <dbReference type="NCBI Taxonomy" id="280505"/>
    <lineage>
        <taxon>Bacteria</taxon>
        <taxon>Pseudomonadati</taxon>
        <taxon>Spirochaetota</taxon>
        <taxon>Spirochaetia</taxon>
        <taxon>Leptospirales</taxon>
        <taxon>Leptospiraceae</taxon>
        <taxon>Leptospira</taxon>
    </lineage>
</organism>
<gene>
    <name evidence="1" type="ORF">LBBP_02592</name>
</gene>
<name>A0A0S2ITI6_LEPBO</name>
<evidence type="ECO:0000313" key="1">
    <source>
        <dbReference type="EMBL" id="ALO26821.1"/>
    </source>
</evidence>
<evidence type="ECO:0000313" key="2">
    <source>
        <dbReference type="Proteomes" id="UP000058857"/>
    </source>
</evidence>
<protein>
    <submittedName>
        <fullName evidence="1">Uncharacterized protein</fullName>
    </submittedName>
</protein>
<dbReference type="AlphaFoldDB" id="A0A0S2ITI6"/>
<accession>A0A0S2ITI6</accession>
<proteinExistence type="predicted"/>
<dbReference type="EMBL" id="CP012029">
    <property type="protein sequence ID" value="ALO26821.1"/>
    <property type="molecule type" value="Genomic_DNA"/>
</dbReference>